<dbReference type="SUPFAM" id="SSF49562">
    <property type="entry name" value="C2 domain (Calcium/lipid-binding domain, CaLB)"/>
    <property type="match status" value="1"/>
</dbReference>
<evidence type="ECO:0000259" key="3">
    <source>
        <dbReference type="PROSITE" id="PS50004"/>
    </source>
</evidence>
<dbReference type="Proteomes" id="UP001163046">
    <property type="component" value="Unassembled WGS sequence"/>
</dbReference>
<feature type="domain" description="C2" evidence="3">
    <location>
        <begin position="707"/>
        <end position="831"/>
    </location>
</feature>
<feature type="compositionally biased region" description="Low complexity" evidence="2">
    <location>
        <begin position="414"/>
        <end position="430"/>
    </location>
</feature>
<gene>
    <name evidence="6" type="ORF">OS493_022231</name>
</gene>
<protein>
    <recommendedName>
        <fullName evidence="8">Rho GTPase-activating protein</fullName>
    </recommendedName>
</protein>
<dbReference type="GO" id="GO:0046578">
    <property type="term" value="P:regulation of Ras protein signal transduction"/>
    <property type="evidence" value="ECO:0007669"/>
    <property type="project" value="TreeGrafter"/>
</dbReference>
<dbReference type="GO" id="GO:0016477">
    <property type="term" value="P:cell migration"/>
    <property type="evidence" value="ECO:0007669"/>
    <property type="project" value="TreeGrafter"/>
</dbReference>
<feature type="compositionally biased region" description="Basic and acidic residues" evidence="2">
    <location>
        <begin position="532"/>
        <end position="546"/>
    </location>
</feature>
<keyword evidence="1" id="KW-0343">GTPase activation</keyword>
<feature type="compositionally biased region" description="Basic and acidic residues" evidence="2">
    <location>
        <begin position="561"/>
        <end position="581"/>
    </location>
</feature>
<dbReference type="PANTHER" id="PTHR46150">
    <property type="entry name" value="RHO GTPASE-ACTIVATING PROTEIN 100F"/>
    <property type="match status" value="1"/>
</dbReference>
<dbReference type="PROSITE" id="PS50106">
    <property type="entry name" value="PDZ"/>
    <property type="match status" value="1"/>
</dbReference>
<dbReference type="Pfam" id="PF00595">
    <property type="entry name" value="PDZ"/>
    <property type="match status" value="1"/>
</dbReference>
<dbReference type="OrthoDB" id="120383at2759"/>
<comment type="caution">
    <text evidence="6">The sequence shown here is derived from an EMBL/GenBank/DDBJ whole genome shotgun (WGS) entry which is preliminary data.</text>
</comment>
<feature type="region of interest" description="Disordered" evidence="2">
    <location>
        <begin position="616"/>
        <end position="657"/>
    </location>
</feature>
<feature type="compositionally biased region" description="Polar residues" evidence="2">
    <location>
        <begin position="503"/>
        <end position="529"/>
    </location>
</feature>
<dbReference type="Gene3D" id="2.30.42.10">
    <property type="match status" value="1"/>
</dbReference>
<feature type="region of interest" description="Disordered" evidence="2">
    <location>
        <begin position="397"/>
        <end position="600"/>
    </location>
</feature>
<dbReference type="Gene3D" id="2.60.40.150">
    <property type="entry name" value="C2 domain"/>
    <property type="match status" value="1"/>
</dbReference>
<dbReference type="EMBL" id="MU827792">
    <property type="protein sequence ID" value="KAJ7330616.1"/>
    <property type="molecule type" value="Genomic_DNA"/>
</dbReference>
<feature type="compositionally biased region" description="Basic and acidic residues" evidence="2">
    <location>
        <begin position="257"/>
        <end position="272"/>
    </location>
</feature>
<dbReference type="SUPFAM" id="SSF48350">
    <property type="entry name" value="GTPase activation domain, GAP"/>
    <property type="match status" value="1"/>
</dbReference>
<dbReference type="SMART" id="SM00228">
    <property type="entry name" value="PDZ"/>
    <property type="match status" value="1"/>
</dbReference>
<reference evidence="6" key="1">
    <citation type="submission" date="2023-01" db="EMBL/GenBank/DDBJ databases">
        <title>Genome assembly of the deep-sea coral Lophelia pertusa.</title>
        <authorList>
            <person name="Herrera S."/>
            <person name="Cordes E."/>
        </authorList>
    </citation>
    <scope>NUCLEOTIDE SEQUENCE</scope>
    <source>
        <strain evidence="6">USNM1676648</strain>
        <tissue evidence="6">Polyp</tissue>
    </source>
</reference>
<proteinExistence type="predicted"/>
<dbReference type="CDD" id="cd06718">
    <property type="entry name" value="PDZ_Par6-like"/>
    <property type="match status" value="1"/>
</dbReference>
<dbReference type="Gene3D" id="1.10.555.10">
    <property type="entry name" value="Rho GTPase activation protein"/>
    <property type="match status" value="1"/>
</dbReference>
<evidence type="ECO:0000313" key="6">
    <source>
        <dbReference type="EMBL" id="KAJ7330616.1"/>
    </source>
</evidence>
<dbReference type="SMART" id="SM00324">
    <property type="entry name" value="RhoGAP"/>
    <property type="match status" value="1"/>
</dbReference>
<dbReference type="InterPro" id="IPR001478">
    <property type="entry name" value="PDZ"/>
</dbReference>
<feature type="region of interest" description="Disordered" evidence="2">
    <location>
        <begin position="257"/>
        <end position="278"/>
    </location>
</feature>
<dbReference type="PROSITE" id="PS50004">
    <property type="entry name" value="C2"/>
    <property type="match status" value="1"/>
</dbReference>
<name>A0A9W9YAQ4_9CNID</name>
<feature type="compositionally biased region" description="Polar residues" evidence="2">
    <location>
        <begin position="397"/>
        <end position="407"/>
    </location>
</feature>
<sequence>MSEAKTLTHKHGNLWGTTTLPTVSSNDLNEIEFSFDERSSGTKSAVTVHGASKMEERTQQIGQRTLTPDIVARIQAIDNEDEIATIQRDITTNTKIPHSAGNQLKAELLATGDLSSHAVEMKDGERLDESGRYILRNVVIIKHSASPLGFFIRQGDGLFKKQGIFVSRVTQGSIVEANGLLKVGDEILAVNHVDINGFNLDDVVRMIQIPRKLVLTIRRTAFLIKQSPSVEDAYDSIATKINKKSGMSKAFKIKTKDSRANDYKEPSNEGKHTLQTQTENVKVDKNVNELRDFSRSPLLSEGSTTTIEDLINAIRAQNSRSKKTIPSSEDPRNSTTPLSKQRDINKPESPLRKPSSDSIILSTRATPSIACRKSSTLTPVTSVNLIFDDPDEFTITTPATRNNMSSEDSLKVYSSGQISRSPPGSPGSSPKARRRLPSVPAGDGARTIRCNSDGSRSESGSTTASKPLLGLPAEPRSRRMLPTPPPSPVAPHKEFSNSRKASHSFTSENSADSDNPKPNRNSWSGSTDSDTMDEKSPAPSPSRKESGLSLSQIFSAFAFKTHSDGTDGAEKSKEAGERNESYKIPSSPQRPSRKSESQRDDILEQQRHSMLLHSYASGSLQPPSGPKRLTTRSSQPNLKLLMPVQEEPIKSKLSPASVPSGYYDNSKFSPKLTSRRASLQSITDKSLTNHVASQDLSDGDRLRSEAETGFLIFPDDYTGHNLLSSHAVSGMVSLHITKVTNLPFADKKLLEKKKKVYCAVEVDFERKAFTSNKRASKTLTWDELFEVEIQHGREICLSCFTSSHEFDKPVAKVSFNLSPFVRCGQQHNVVFRMQPQGAIHLKMEFIEMKTLLKRAPSDRKSGVFGFQLNVTSRNENASVPLIVRKCVEEIEKRGLMRVGLYRISGNARRKKQLHALFDEDSTSVDLSEDSYPDINVITGILKDYLRELPEPLITEALSKMLIKAAKDQVQDQDIASQKRFLSKLLIQLPQDNRETLVYLLNHFVRVINEKDTNKMDAHNLSVCFGPVLLCPPANLTESKDLLDLKLHIKIVEFLFYLWKSTGVTTG</sequence>
<dbReference type="Pfam" id="PF25336">
    <property type="entry name" value="C2_SYDE"/>
    <property type="match status" value="1"/>
</dbReference>
<organism evidence="6 7">
    <name type="scientific">Desmophyllum pertusum</name>
    <dbReference type="NCBI Taxonomy" id="174260"/>
    <lineage>
        <taxon>Eukaryota</taxon>
        <taxon>Metazoa</taxon>
        <taxon>Cnidaria</taxon>
        <taxon>Anthozoa</taxon>
        <taxon>Hexacorallia</taxon>
        <taxon>Scleractinia</taxon>
        <taxon>Caryophylliina</taxon>
        <taxon>Caryophylliidae</taxon>
        <taxon>Desmophyllum</taxon>
    </lineage>
</organism>
<feature type="region of interest" description="Disordered" evidence="2">
    <location>
        <begin position="318"/>
        <end position="360"/>
    </location>
</feature>
<evidence type="ECO:0000256" key="1">
    <source>
        <dbReference type="ARBA" id="ARBA00022468"/>
    </source>
</evidence>
<dbReference type="GO" id="GO:0005096">
    <property type="term" value="F:GTPase activator activity"/>
    <property type="evidence" value="ECO:0007669"/>
    <property type="project" value="UniProtKB-KW"/>
</dbReference>
<keyword evidence="7" id="KW-1185">Reference proteome</keyword>
<dbReference type="Pfam" id="PF00620">
    <property type="entry name" value="RhoGAP"/>
    <property type="match status" value="1"/>
</dbReference>
<feature type="domain" description="Rho-GAP" evidence="5">
    <location>
        <begin position="866"/>
        <end position="1062"/>
    </location>
</feature>
<feature type="domain" description="PDZ" evidence="4">
    <location>
        <begin position="137"/>
        <end position="208"/>
    </location>
</feature>
<evidence type="ECO:0000259" key="5">
    <source>
        <dbReference type="PROSITE" id="PS50238"/>
    </source>
</evidence>
<dbReference type="InterPro" id="IPR000008">
    <property type="entry name" value="C2_dom"/>
</dbReference>
<dbReference type="InterPro" id="IPR052118">
    <property type="entry name" value="Rho-GAP_regulator"/>
</dbReference>
<dbReference type="SUPFAM" id="SSF50156">
    <property type="entry name" value="PDZ domain-like"/>
    <property type="match status" value="1"/>
</dbReference>
<dbReference type="GO" id="GO:0007165">
    <property type="term" value="P:signal transduction"/>
    <property type="evidence" value="ECO:0007669"/>
    <property type="project" value="InterPro"/>
</dbReference>
<feature type="compositionally biased region" description="Polar residues" evidence="2">
    <location>
        <begin position="318"/>
        <end position="339"/>
    </location>
</feature>
<dbReference type="PROSITE" id="PS50238">
    <property type="entry name" value="RHOGAP"/>
    <property type="match status" value="1"/>
</dbReference>
<evidence type="ECO:0000313" key="7">
    <source>
        <dbReference type="Proteomes" id="UP001163046"/>
    </source>
</evidence>
<evidence type="ECO:0008006" key="8">
    <source>
        <dbReference type="Google" id="ProtNLM"/>
    </source>
</evidence>
<evidence type="ECO:0000259" key="4">
    <source>
        <dbReference type="PROSITE" id="PS50106"/>
    </source>
</evidence>
<dbReference type="PANTHER" id="PTHR46150:SF3">
    <property type="entry name" value="RHO GTPASE-ACTIVATING PROTEIN 100F"/>
    <property type="match status" value="1"/>
</dbReference>
<dbReference type="AlphaFoldDB" id="A0A9W9YAQ4"/>
<dbReference type="InterPro" id="IPR036034">
    <property type="entry name" value="PDZ_sf"/>
</dbReference>
<feature type="compositionally biased region" description="Basic and acidic residues" evidence="2">
    <location>
        <begin position="340"/>
        <end position="355"/>
    </location>
</feature>
<dbReference type="InterPro" id="IPR008936">
    <property type="entry name" value="Rho_GTPase_activation_prot"/>
</dbReference>
<dbReference type="InterPro" id="IPR057459">
    <property type="entry name" value="SYDE1/2_C2"/>
</dbReference>
<dbReference type="InterPro" id="IPR000198">
    <property type="entry name" value="RhoGAP_dom"/>
</dbReference>
<dbReference type="GO" id="GO:0097060">
    <property type="term" value="C:synaptic membrane"/>
    <property type="evidence" value="ECO:0007669"/>
    <property type="project" value="TreeGrafter"/>
</dbReference>
<evidence type="ECO:0000256" key="2">
    <source>
        <dbReference type="SAM" id="MobiDB-lite"/>
    </source>
</evidence>
<dbReference type="InterPro" id="IPR035892">
    <property type="entry name" value="C2_domain_sf"/>
</dbReference>
<accession>A0A9W9YAQ4</accession>
<feature type="compositionally biased region" description="Polar residues" evidence="2">
    <location>
        <begin position="449"/>
        <end position="465"/>
    </location>
</feature>